<comment type="caution">
    <text evidence="1">The sequence shown here is derived from an EMBL/GenBank/DDBJ whole genome shotgun (WGS) entry which is preliminary data.</text>
</comment>
<proteinExistence type="predicted"/>
<evidence type="ECO:0000313" key="1">
    <source>
        <dbReference type="EMBL" id="GHB85517.1"/>
    </source>
</evidence>
<keyword evidence="2" id="KW-1185">Reference proteome</keyword>
<evidence type="ECO:0000313" key="2">
    <source>
        <dbReference type="Proteomes" id="UP000642673"/>
    </source>
</evidence>
<reference evidence="2" key="1">
    <citation type="journal article" date="2019" name="Int. J. Syst. Evol. Microbiol.">
        <title>The Global Catalogue of Microorganisms (GCM) 10K type strain sequencing project: providing services to taxonomists for standard genome sequencing and annotation.</title>
        <authorList>
            <consortium name="The Broad Institute Genomics Platform"/>
            <consortium name="The Broad Institute Genome Sequencing Center for Infectious Disease"/>
            <person name="Wu L."/>
            <person name="Ma J."/>
        </authorList>
    </citation>
    <scope>NUCLEOTIDE SEQUENCE [LARGE SCALE GENOMIC DNA]</scope>
    <source>
        <strain evidence="2">JCM 4738</strain>
    </source>
</reference>
<gene>
    <name evidence="1" type="ORF">GCM10010347_65590</name>
</gene>
<organism evidence="1 2">
    <name type="scientific">Streptomyces cirratus</name>
    <dbReference type="NCBI Taxonomy" id="68187"/>
    <lineage>
        <taxon>Bacteria</taxon>
        <taxon>Bacillati</taxon>
        <taxon>Actinomycetota</taxon>
        <taxon>Actinomycetes</taxon>
        <taxon>Kitasatosporales</taxon>
        <taxon>Streptomycetaceae</taxon>
        <taxon>Streptomyces</taxon>
    </lineage>
</organism>
<name>A0ABQ3F5L2_9ACTN</name>
<dbReference type="EMBL" id="BMVP01000028">
    <property type="protein sequence ID" value="GHB85517.1"/>
    <property type="molecule type" value="Genomic_DNA"/>
</dbReference>
<protein>
    <submittedName>
        <fullName evidence="1">Uncharacterized protein</fullName>
    </submittedName>
</protein>
<accession>A0ABQ3F5L2</accession>
<sequence>MGSARVAVNFTSKVLHGKTSKPGSVEDFVGFGSFAGFDVVDGLADAVGLAGVGGTAGVADFAGLAVDPPAPPPAVSSEGPQAVRAASADTAARTAAALGTVLMCGSPR</sequence>
<dbReference type="Proteomes" id="UP000642673">
    <property type="component" value="Unassembled WGS sequence"/>
</dbReference>